<protein>
    <submittedName>
        <fullName evidence="1">Uncharacterized protein</fullName>
    </submittedName>
</protein>
<sequence length="151" mass="16288">MTLDAYFNPIDGSSKVDLARTTGASLPLARVRRVDFTDRTVERSIGPRKAQQSSAHRERIAGAVGVLVVERERTLQRPRGSKLARSAVGAQADLHHFERDGDGPTASRPTQAAWRHADCSRWRACSSLAGPDGAGVIICRVGRSKACQNGV</sequence>
<proteinExistence type="predicted"/>
<reference evidence="1 2" key="1">
    <citation type="submission" date="2014-12" db="EMBL/GenBank/DDBJ databases">
        <title>Genome assembly of Enhygromyxa salina DSM 15201.</title>
        <authorList>
            <person name="Sharma G."/>
            <person name="Subramanian S."/>
        </authorList>
    </citation>
    <scope>NUCLEOTIDE SEQUENCE [LARGE SCALE GENOMIC DNA]</scope>
    <source>
        <strain evidence="1 2">DSM 15201</strain>
    </source>
</reference>
<dbReference type="AlphaFoldDB" id="A0A0C1ZFB8"/>
<organism evidence="1 2">
    <name type="scientific">Enhygromyxa salina</name>
    <dbReference type="NCBI Taxonomy" id="215803"/>
    <lineage>
        <taxon>Bacteria</taxon>
        <taxon>Pseudomonadati</taxon>
        <taxon>Myxococcota</taxon>
        <taxon>Polyangia</taxon>
        <taxon>Nannocystales</taxon>
        <taxon>Nannocystaceae</taxon>
        <taxon>Enhygromyxa</taxon>
    </lineage>
</organism>
<accession>A0A0C1ZFB8</accession>
<evidence type="ECO:0000313" key="2">
    <source>
        <dbReference type="Proteomes" id="UP000031599"/>
    </source>
</evidence>
<gene>
    <name evidence="1" type="ORF">DB30_04516</name>
</gene>
<comment type="caution">
    <text evidence="1">The sequence shown here is derived from an EMBL/GenBank/DDBJ whole genome shotgun (WGS) entry which is preliminary data.</text>
</comment>
<evidence type="ECO:0000313" key="1">
    <source>
        <dbReference type="EMBL" id="KIG16349.1"/>
    </source>
</evidence>
<name>A0A0C1ZFB8_9BACT</name>
<dbReference type="Proteomes" id="UP000031599">
    <property type="component" value="Unassembled WGS sequence"/>
</dbReference>
<dbReference type="EMBL" id="JMCC02000039">
    <property type="protein sequence ID" value="KIG16349.1"/>
    <property type="molecule type" value="Genomic_DNA"/>
</dbReference>